<dbReference type="GO" id="GO:0000271">
    <property type="term" value="P:polysaccharide biosynthetic process"/>
    <property type="evidence" value="ECO:0007669"/>
    <property type="project" value="TreeGrafter"/>
</dbReference>
<feature type="transmembrane region" description="Helical" evidence="2">
    <location>
        <begin position="12"/>
        <end position="28"/>
    </location>
</feature>
<dbReference type="eggNOG" id="COG1835">
    <property type="taxonomic scope" value="Bacteria"/>
</dbReference>
<dbReference type="GO" id="GO:0016020">
    <property type="term" value="C:membrane"/>
    <property type="evidence" value="ECO:0007669"/>
    <property type="project" value="TreeGrafter"/>
</dbReference>
<dbReference type="InterPro" id="IPR050879">
    <property type="entry name" value="Acyltransferase_3"/>
</dbReference>
<evidence type="ECO:0000256" key="1">
    <source>
        <dbReference type="SAM" id="MobiDB-lite"/>
    </source>
</evidence>
<name>Q07SM1_RHOP5</name>
<sequence>MMHVAETGAAGVHIFFVISGFIMVYSSFPHEASRFRALDFANKRAVRIFPVYILYCFLYLAIYAVVLNGKNLSIVPTLLSLCLWPGYSGLIIGPGWTLSFEVYFYIAFFIFMKLGLRGGLVGLSLFFVASIFAGHFLDRGNPVIHVMTNSLLIEFLIGAWIGYGFIAGIQISRPVLFIILAGAFVGFFSGVPFNSKSFPTVLFWGAPSILLVASLVFIERHGPLPKIVSRLSKLGASSYSLYLLHILLIDLFLRFLSARFEWTSLTGPIASAVLVLLVLAAWMISQTVAVIAYEIIERKLITMFRRSSIRSKDTSISYPMLANSRHGLSASHPRDLRNAAESEVRSTPSETVRRE</sequence>
<feature type="transmembrane region" description="Helical" evidence="2">
    <location>
        <begin position="201"/>
        <end position="218"/>
    </location>
</feature>
<dbReference type="PANTHER" id="PTHR23028:SF53">
    <property type="entry name" value="ACYL_TRANSF_3 DOMAIN-CONTAINING PROTEIN"/>
    <property type="match status" value="1"/>
</dbReference>
<feature type="transmembrane region" description="Helical" evidence="2">
    <location>
        <begin position="87"/>
        <end position="111"/>
    </location>
</feature>
<feature type="compositionally biased region" description="Polar residues" evidence="1">
    <location>
        <begin position="345"/>
        <end position="355"/>
    </location>
</feature>
<organism evidence="4">
    <name type="scientific">Rhodopseudomonas palustris (strain BisA53)</name>
    <dbReference type="NCBI Taxonomy" id="316055"/>
    <lineage>
        <taxon>Bacteria</taxon>
        <taxon>Pseudomonadati</taxon>
        <taxon>Pseudomonadota</taxon>
        <taxon>Alphaproteobacteria</taxon>
        <taxon>Hyphomicrobiales</taxon>
        <taxon>Nitrobacteraceae</taxon>
        <taxon>Rhodopseudomonas</taxon>
    </lineage>
</organism>
<proteinExistence type="predicted"/>
<feature type="transmembrane region" description="Helical" evidence="2">
    <location>
        <begin position="49"/>
        <end position="67"/>
    </location>
</feature>
<feature type="region of interest" description="Disordered" evidence="1">
    <location>
        <begin position="327"/>
        <end position="355"/>
    </location>
</feature>
<reference evidence="4" key="1">
    <citation type="submission" date="2006-09" db="EMBL/GenBank/DDBJ databases">
        <title>Complete sequence of Rhodopseudomonas palustris BisA53.</title>
        <authorList>
            <consortium name="US DOE Joint Genome Institute"/>
            <person name="Copeland A."/>
            <person name="Lucas S."/>
            <person name="Lapidus A."/>
            <person name="Barry K."/>
            <person name="Detter J.C."/>
            <person name="Glavina del Rio T."/>
            <person name="Hammon N."/>
            <person name="Israni S."/>
            <person name="Dalin E."/>
            <person name="Tice H."/>
            <person name="Pitluck S."/>
            <person name="Chain P."/>
            <person name="Malfatti S."/>
            <person name="Shin M."/>
            <person name="Vergez L."/>
            <person name="Schmutz J."/>
            <person name="Larimer F."/>
            <person name="Land M."/>
            <person name="Hauser L."/>
            <person name="Pelletier D.A."/>
            <person name="Kyrpides N."/>
            <person name="Kim E."/>
            <person name="Harwood C.S."/>
            <person name="Oda Y."/>
            <person name="Richardson P."/>
        </authorList>
    </citation>
    <scope>NUCLEOTIDE SEQUENCE [LARGE SCALE GENOMIC DNA]</scope>
    <source>
        <strain evidence="4">BisA53</strain>
    </source>
</reference>
<gene>
    <name evidence="4" type="ordered locus">RPE_1111</name>
</gene>
<keyword evidence="4" id="KW-0808">Transferase</keyword>
<feature type="transmembrane region" description="Helical" evidence="2">
    <location>
        <begin position="239"/>
        <end position="257"/>
    </location>
</feature>
<feature type="transmembrane region" description="Helical" evidence="2">
    <location>
        <begin position="175"/>
        <end position="195"/>
    </location>
</feature>
<dbReference type="EMBL" id="CP000463">
    <property type="protein sequence ID" value="ABJ05063.1"/>
    <property type="molecule type" value="Genomic_DNA"/>
</dbReference>
<feature type="transmembrane region" description="Helical" evidence="2">
    <location>
        <begin position="143"/>
        <end position="163"/>
    </location>
</feature>
<dbReference type="Pfam" id="PF01757">
    <property type="entry name" value="Acyl_transf_3"/>
    <property type="match status" value="1"/>
</dbReference>
<keyword evidence="2" id="KW-0812">Transmembrane</keyword>
<feature type="compositionally biased region" description="Basic and acidic residues" evidence="1">
    <location>
        <begin position="332"/>
        <end position="344"/>
    </location>
</feature>
<protein>
    <submittedName>
        <fullName evidence="4">Acyltransferase 3</fullName>
    </submittedName>
</protein>
<dbReference type="AlphaFoldDB" id="Q07SM1"/>
<feature type="transmembrane region" description="Helical" evidence="2">
    <location>
        <begin position="269"/>
        <end position="296"/>
    </location>
</feature>
<feature type="transmembrane region" description="Helical" evidence="2">
    <location>
        <begin position="118"/>
        <end position="137"/>
    </location>
</feature>
<dbReference type="InterPro" id="IPR002656">
    <property type="entry name" value="Acyl_transf_3_dom"/>
</dbReference>
<dbReference type="PANTHER" id="PTHR23028">
    <property type="entry name" value="ACETYLTRANSFERASE"/>
    <property type="match status" value="1"/>
</dbReference>
<evidence type="ECO:0000313" key="4">
    <source>
        <dbReference type="EMBL" id="ABJ05063.1"/>
    </source>
</evidence>
<keyword evidence="2" id="KW-0472">Membrane</keyword>
<dbReference type="KEGG" id="rpe:RPE_1111"/>
<evidence type="ECO:0000256" key="2">
    <source>
        <dbReference type="SAM" id="Phobius"/>
    </source>
</evidence>
<feature type="domain" description="Acyltransferase 3" evidence="3">
    <location>
        <begin position="8"/>
        <end position="282"/>
    </location>
</feature>
<keyword evidence="4" id="KW-0012">Acyltransferase</keyword>
<accession>Q07SM1</accession>
<evidence type="ECO:0000259" key="3">
    <source>
        <dbReference type="Pfam" id="PF01757"/>
    </source>
</evidence>
<keyword evidence="2" id="KW-1133">Transmembrane helix</keyword>
<dbReference type="GO" id="GO:0016747">
    <property type="term" value="F:acyltransferase activity, transferring groups other than amino-acyl groups"/>
    <property type="evidence" value="ECO:0007669"/>
    <property type="project" value="InterPro"/>
</dbReference>
<dbReference type="HOGENOM" id="CLU_005679_2_0_5"/>